<protein>
    <submittedName>
        <fullName evidence="2">Piwi domain-containing protein</fullName>
    </submittedName>
</protein>
<dbReference type="AlphaFoldDB" id="A0A1I7TEY3"/>
<sequence>MEIRSKKIQSEEYIQSILKLISRCSKINLLSLNSSSEVTPKFIKEFCSSQGILEDRLIFVKKAERNERETPLRAAILQFFIDYQKDDGTSRRRAIIIEEMDKVIADSIFEDLQRLYGDEAIVFYQNGAKAFYLGRPASCCQFEVRTLVNNQ</sequence>
<organism evidence="1 2">
    <name type="scientific">Caenorhabditis tropicalis</name>
    <dbReference type="NCBI Taxonomy" id="1561998"/>
    <lineage>
        <taxon>Eukaryota</taxon>
        <taxon>Metazoa</taxon>
        <taxon>Ecdysozoa</taxon>
        <taxon>Nematoda</taxon>
        <taxon>Chromadorea</taxon>
        <taxon>Rhabditida</taxon>
        <taxon>Rhabditina</taxon>
        <taxon>Rhabditomorpha</taxon>
        <taxon>Rhabditoidea</taxon>
        <taxon>Rhabditidae</taxon>
        <taxon>Peloderinae</taxon>
        <taxon>Caenorhabditis</taxon>
    </lineage>
</organism>
<dbReference type="STRING" id="1561998.A0A1I7TEY3"/>
<name>A0A1I7TEY3_9PELO</name>
<dbReference type="Proteomes" id="UP000095282">
    <property type="component" value="Unplaced"/>
</dbReference>
<reference evidence="2" key="1">
    <citation type="submission" date="2016-11" db="UniProtKB">
        <authorList>
            <consortium name="WormBaseParasite"/>
        </authorList>
    </citation>
    <scope>IDENTIFICATION</scope>
</reference>
<evidence type="ECO:0000313" key="2">
    <source>
        <dbReference type="WBParaSite" id="Csp11.Scaffold596.g5277.t1"/>
    </source>
</evidence>
<accession>A0A1I7TEY3</accession>
<keyword evidence="1" id="KW-1185">Reference proteome</keyword>
<proteinExistence type="predicted"/>
<dbReference type="WBParaSite" id="Csp11.Scaffold596.g5277.t1">
    <property type="protein sequence ID" value="Csp11.Scaffold596.g5277.t1"/>
    <property type="gene ID" value="Csp11.Scaffold596.g5277"/>
</dbReference>
<evidence type="ECO:0000313" key="1">
    <source>
        <dbReference type="Proteomes" id="UP000095282"/>
    </source>
</evidence>